<protein>
    <submittedName>
        <fullName evidence="3">Uncharacterized protein</fullName>
    </submittedName>
</protein>
<evidence type="ECO:0000256" key="2">
    <source>
        <dbReference type="SAM" id="Phobius"/>
    </source>
</evidence>
<organism evidence="3 4">
    <name type="scientific">Dioszegia hungarica</name>
    <dbReference type="NCBI Taxonomy" id="4972"/>
    <lineage>
        <taxon>Eukaryota</taxon>
        <taxon>Fungi</taxon>
        <taxon>Dikarya</taxon>
        <taxon>Basidiomycota</taxon>
        <taxon>Agaricomycotina</taxon>
        <taxon>Tremellomycetes</taxon>
        <taxon>Tremellales</taxon>
        <taxon>Bulleribasidiaceae</taxon>
        <taxon>Dioszegia</taxon>
    </lineage>
</organism>
<dbReference type="RefSeq" id="XP_052944626.1">
    <property type="nucleotide sequence ID" value="XM_053089762.1"/>
</dbReference>
<name>A0AA38H8I1_9TREE</name>
<accession>A0AA38H8I1</accession>
<dbReference type="GeneID" id="77728967"/>
<dbReference type="EMBL" id="JAKWFO010000006">
    <property type="protein sequence ID" value="KAI9634849.1"/>
    <property type="molecule type" value="Genomic_DNA"/>
</dbReference>
<feature type="region of interest" description="Disordered" evidence="1">
    <location>
        <begin position="356"/>
        <end position="498"/>
    </location>
</feature>
<evidence type="ECO:0000313" key="4">
    <source>
        <dbReference type="Proteomes" id="UP001164286"/>
    </source>
</evidence>
<gene>
    <name evidence="3" type="ORF">MKK02DRAFT_37725</name>
</gene>
<keyword evidence="2" id="KW-0812">Transmembrane</keyword>
<sequence length="559" mass="57253">MSSALPLSSADLPGAGLSTASTSTSPPAISSPVVPAAVGSSGISTSAALASLVDPRKSPVASSTISSAAIAGSSPSASFSGVALPTEARSVVAPNISKLAAGAGGEEGGNRVITVGAITQGQGVLVGQSASAIVAAVESAVVPAPSQFGVSAGRVQTVSFQPPPASAISGLNTSSSQPTLSTTTSTFTPFFSPLPSASMVSMERIESPPAVNIFNPENKLFPLGITAVSIAGIFIAILSTFLVIRFSGCTKRRRFDKRQPIPSFIDVADRDISSSFHDRSIYRDNASYGSSARAGVDAEKGLGPGGSDSRYPAMPTRGGWDGSAPPHVGVASTTAAAQAPTAPSTRGYSAYEAFFFPSTSPPGSRDLTPSPPHRPNKGSGNVNNLGPKTQLHDSPVPSFQTPSDVNGDGSAINPFFPTGHTELRLANPDLSRQTTPVTYTNPFQSPSDRQREGTTPLQPGRLQGFVPASPPRAKANVRDSVSSISSFDSSTSSRSAYSQVTRAGMPGARVIMFPPAPSFMQPLAGAGSGWRDRDRVGSLDVPKDAVSRPGSGDVWTRRE</sequence>
<feature type="compositionally biased region" description="Low complexity" evidence="1">
    <location>
        <begin position="480"/>
        <end position="498"/>
    </location>
</feature>
<evidence type="ECO:0000313" key="3">
    <source>
        <dbReference type="EMBL" id="KAI9634849.1"/>
    </source>
</evidence>
<reference evidence="3" key="1">
    <citation type="journal article" date="2022" name="G3 (Bethesda)">
        <title>High quality genome of the basidiomycete yeast Dioszegia hungarica PDD-24b-2 isolated from cloud water.</title>
        <authorList>
            <person name="Jarrige D."/>
            <person name="Haridas S."/>
            <person name="Bleykasten-Grosshans C."/>
            <person name="Joly M."/>
            <person name="Nadalig T."/>
            <person name="Sancelme M."/>
            <person name="Vuilleumier S."/>
            <person name="Grigoriev I.V."/>
            <person name="Amato P."/>
            <person name="Bringel F."/>
        </authorList>
    </citation>
    <scope>NUCLEOTIDE SEQUENCE</scope>
    <source>
        <strain evidence="3">PDD-24b-2</strain>
    </source>
</reference>
<proteinExistence type="predicted"/>
<keyword evidence="4" id="KW-1185">Reference proteome</keyword>
<feature type="compositionally biased region" description="Polar residues" evidence="1">
    <location>
        <begin position="430"/>
        <end position="457"/>
    </location>
</feature>
<feature type="compositionally biased region" description="Polar residues" evidence="1">
    <location>
        <begin position="378"/>
        <end position="387"/>
    </location>
</feature>
<feature type="compositionally biased region" description="Basic and acidic residues" evidence="1">
    <location>
        <begin position="530"/>
        <end position="546"/>
    </location>
</feature>
<feature type="region of interest" description="Disordered" evidence="1">
    <location>
        <begin position="514"/>
        <end position="559"/>
    </location>
</feature>
<feature type="region of interest" description="Disordered" evidence="1">
    <location>
        <begin position="293"/>
        <end position="344"/>
    </location>
</feature>
<dbReference type="AlphaFoldDB" id="A0AA38H8I1"/>
<comment type="caution">
    <text evidence="3">The sequence shown here is derived from an EMBL/GenBank/DDBJ whole genome shotgun (WGS) entry which is preliminary data.</text>
</comment>
<keyword evidence="2" id="KW-1133">Transmembrane helix</keyword>
<dbReference type="Proteomes" id="UP001164286">
    <property type="component" value="Unassembled WGS sequence"/>
</dbReference>
<keyword evidence="2" id="KW-0472">Membrane</keyword>
<feature type="compositionally biased region" description="Low complexity" evidence="1">
    <location>
        <begin position="331"/>
        <end position="344"/>
    </location>
</feature>
<evidence type="ECO:0000256" key="1">
    <source>
        <dbReference type="SAM" id="MobiDB-lite"/>
    </source>
</evidence>
<feature type="transmembrane region" description="Helical" evidence="2">
    <location>
        <begin position="220"/>
        <end position="244"/>
    </location>
</feature>